<accession>A0ABP7TEJ2</accession>
<name>A0ABP7TEJ2_9ACTN</name>
<proteinExistence type="predicted"/>
<gene>
    <name evidence="2" type="ORF">GCM10022232_83300</name>
</gene>
<dbReference type="InterPro" id="IPR029069">
    <property type="entry name" value="HotDog_dom_sf"/>
</dbReference>
<comment type="caution">
    <text evidence="2">The sequence shown here is derived from an EMBL/GenBank/DDBJ whole genome shotgun (WGS) entry which is preliminary data.</text>
</comment>
<dbReference type="Proteomes" id="UP001500456">
    <property type="component" value="Unassembled WGS sequence"/>
</dbReference>
<dbReference type="InterPro" id="IPR039569">
    <property type="entry name" value="FAS1-like_DH_region"/>
</dbReference>
<organism evidence="2 3">
    <name type="scientific">Streptomyces plumbiresistens</name>
    <dbReference type="NCBI Taxonomy" id="511811"/>
    <lineage>
        <taxon>Bacteria</taxon>
        <taxon>Bacillati</taxon>
        <taxon>Actinomycetota</taxon>
        <taxon>Actinomycetes</taxon>
        <taxon>Kitasatosporales</taxon>
        <taxon>Streptomycetaceae</taxon>
        <taxon>Streptomyces</taxon>
    </lineage>
</organism>
<keyword evidence="3" id="KW-1185">Reference proteome</keyword>
<evidence type="ECO:0000313" key="3">
    <source>
        <dbReference type="Proteomes" id="UP001500456"/>
    </source>
</evidence>
<dbReference type="RefSeq" id="WP_345570552.1">
    <property type="nucleotide sequence ID" value="NZ_BAAAZX010000037.1"/>
</dbReference>
<dbReference type="Gene3D" id="3.10.129.10">
    <property type="entry name" value="Hotdog Thioesterase"/>
    <property type="match status" value="1"/>
</dbReference>
<reference evidence="3" key="1">
    <citation type="journal article" date="2019" name="Int. J. Syst. Evol. Microbiol.">
        <title>The Global Catalogue of Microorganisms (GCM) 10K type strain sequencing project: providing services to taxonomists for standard genome sequencing and annotation.</title>
        <authorList>
            <consortium name="The Broad Institute Genomics Platform"/>
            <consortium name="The Broad Institute Genome Sequencing Center for Infectious Disease"/>
            <person name="Wu L."/>
            <person name="Ma J."/>
        </authorList>
    </citation>
    <scope>NUCLEOTIDE SEQUENCE [LARGE SCALE GENOMIC DNA]</scope>
    <source>
        <strain evidence="3">JCM 16924</strain>
    </source>
</reference>
<dbReference type="Pfam" id="PF13452">
    <property type="entry name" value="FAS1_DH_region"/>
    <property type="match status" value="1"/>
</dbReference>
<evidence type="ECO:0000313" key="2">
    <source>
        <dbReference type="EMBL" id="GAA4025209.1"/>
    </source>
</evidence>
<dbReference type="EMBL" id="BAAAZX010000037">
    <property type="protein sequence ID" value="GAA4025209.1"/>
    <property type="molecule type" value="Genomic_DNA"/>
</dbReference>
<dbReference type="SUPFAM" id="SSF54637">
    <property type="entry name" value="Thioesterase/thiol ester dehydrase-isomerase"/>
    <property type="match status" value="1"/>
</dbReference>
<feature type="domain" description="FAS1-like dehydratase" evidence="1">
    <location>
        <begin position="18"/>
        <end position="125"/>
    </location>
</feature>
<protein>
    <submittedName>
        <fullName evidence="2">MaoC family dehydratase N-terminal domain-containing protein</fullName>
    </submittedName>
</protein>
<sequence length="136" mass="14905">MAIDPAVIGTRLPQCRMTVDPARLRFFRKAVGADAGDDGTVPPTFLFSVELESPDPFGWLRDLGIDLRRVLHGEQSFMYHRPLAIGERLTASPVIADVYSRGEGALDFVVKETAVTRGDGEPVADLRSVLIVRNPT</sequence>
<evidence type="ECO:0000259" key="1">
    <source>
        <dbReference type="Pfam" id="PF13452"/>
    </source>
</evidence>